<feature type="non-terminal residue" evidence="2">
    <location>
        <position position="1"/>
    </location>
</feature>
<evidence type="ECO:0000313" key="3">
    <source>
        <dbReference type="Proteomes" id="UP000224303"/>
    </source>
</evidence>
<evidence type="ECO:0000313" key="2">
    <source>
        <dbReference type="EMBL" id="PHL19972.1"/>
    </source>
</evidence>
<evidence type="ECO:0000259" key="1">
    <source>
        <dbReference type="PROSITE" id="PS50943"/>
    </source>
</evidence>
<reference evidence="2 3" key="1">
    <citation type="submission" date="2017-10" db="EMBL/GenBank/DDBJ databases">
        <title>Draft genomes of the Enterococcus faecium isolated from human feces before and after Helicobacter pylori eradication therapy.</title>
        <authorList>
            <person name="Prianichniikov N.A."/>
            <person name="Glushchenko O.E."/>
            <person name="Malakhova M.V."/>
        </authorList>
    </citation>
    <scope>NUCLEOTIDE SEQUENCE [LARGE SCALE GENOMIC DNA]</scope>
    <source>
        <strain evidence="2 3">Hp_5-7</strain>
    </source>
</reference>
<gene>
    <name evidence="2" type="ORF">CQR37_17200</name>
</gene>
<dbReference type="Gene3D" id="1.10.260.40">
    <property type="entry name" value="lambda repressor-like DNA-binding domains"/>
    <property type="match status" value="1"/>
</dbReference>
<dbReference type="RefSeq" id="WP_072539015.1">
    <property type="nucleotide sequence ID" value="NZ_PCGC01000533.1"/>
</dbReference>
<name>A0A2G0E676_ENTFC</name>
<dbReference type="Pfam" id="PF01381">
    <property type="entry name" value="HTH_3"/>
    <property type="match status" value="1"/>
</dbReference>
<proteinExistence type="predicted"/>
<dbReference type="InterPro" id="IPR010982">
    <property type="entry name" value="Lambda_DNA-bd_dom_sf"/>
</dbReference>
<dbReference type="InterPro" id="IPR001387">
    <property type="entry name" value="Cro/C1-type_HTH"/>
</dbReference>
<dbReference type="Proteomes" id="UP000224303">
    <property type="component" value="Unassembled WGS sequence"/>
</dbReference>
<accession>A0A2G0E676</accession>
<feature type="non-terminal residue" evidence="2">
    <location>
        <position position="146"/>
    </location>
</feature>
<dbReference type="GO" id="GO:0003677">
    <property type="term" value="F:DNA binding"/>
    <property type="evidence" value="ECO:0007669"/>
    <property type="project" value="InterPro"/>
</dbReference>
<dbReference type="PROSITE" id="PS50943">
    <property type="entry name" value="HTH_CROC1"/>
    <property type="match status" value="1"/>
</dbReference>
<protein>
    <submittedName>
        <fullName evidence="2">XRE family transcriptional regulator</fullName>
    </submittedName>
</protein>
<comment type="caution">
    <text evidence="2">The sequence shown here is derived from an EMBL/GenBank/DDBJ whole genome shotgun (WGS) entry which is preliminary data.</text>
</comment>
<dbReference type="SUPFAM" id="SSF47413">
    <property type="entry name" value="lambda repressor-like DNA-binding domains"/>
    <property type="match status" value="1"/>
</dbReference>
<dbReference type="CDD" id="cd00093">
    <property type="entry name" value="HTH_XRE"/>
    <property type="match status" value="1"/>
</dbReference>
<sequence length="146" mass="16793">KELRGNDTTSKQLADAIGVSKSFISDIENGNKKKPRMEILERIANYFGGGDKEVVKYIYIQLLERAGYTTERNSLVHGIQKKENKQVVPLSEFIKGLEYEETRPLEANEFLCLFNDDSGNQISYRDSAKSKADFFDLNRTIQNEYR</sequence>
<dbReference type="EMBL" id="PCGC01000533">
    <property type="protein sequence ID" value="PHL19972.1"/>
    <property type="molecule type" value="Genomic_DNA"/>
</dbReference>
<dbReference type="SMART" id="SM00530">
    <property type="entry name" value="HTH_XRE"/>
    <property type="match status" value="1"/>
</dbReference>
<feature type="domain" description="HTH cro/C1-type" evidence="1">
    <location>
        <begin position="9"/>
        <end position="55"/>
    </location>
</feature>
<organism evidence="2 3">
    <name type="scientific">Enterococcus faecium</name>
    <name type="common">Streptococcus faecium</name>
    <dbReference type="NCBI Taxonomy" id="1352"/>
    <lineage>
        <taxon>Bacteria</taxon>
        <taxon>Bacillati</taxon>
        <taxon>Bacillota</taxon>
        <taxon>Bacilli</taxon>
        <taxon>Lactobacillales</taxon>
        <taxon>Enterococcaceae</taxon>
        <taxon>Enterococcus</taxon>
    </lineage>
</organism>
<dbReference type="AlphaFoldDB" id="A0A2G0E676"/>